<dbReference type="Gene3D" id="3.20.20.150">
    <property type="entry name" value="Divalent-metal-dependent TIM barrel enzymes"/>
    <property type="match status" value="1"/>
</dbReference>
<dbReference type="GO" id="GO:0051213">
    <property type="term" value="F:dioxygenase activity"/>
    <property type="evidence" value="ECO:0007669"/>
    <property type="project" value="UniProtKB-KW"/>
</dbReference>
<dbReference type="Proteomes" id="UP000247810">
    <property type="component" value="Unassembled WGS sequence"/>
</dbReference>
<sequence>MISNKQAIGSLSLGQHPSHSLDHKIRVASRHGFSAIEVVYADLERYSKILGVSILEAAKHIKQLCADLEVEVLALAAFENFEGSRSPLQERLSLAKHWLDIARTLSATYLQIPSQFDLEASTDENLIVSELRELADLASAEEPVISVAYEPLSWGIYCSTWETALHLVNAVDRTNFGLCLDNFHEAMKLWGSPFERTGKYPTADRDLKESLRRFIEQCPLEKVFYVQLSDGERFDPPFSSMHPWYQEGEAPQFTWSKHARPFPFEAEFGGYLPILDIVRAWVVAKGYTGWVSMEVFDRRMRSEEFQPEEAGRRARESWRRLQEGLRARSGESSKI</sequence>
<accession>A0A319DAK4</accession>
<dbReference type="PANTHER" id="PTHR12110:SF38">
    <property type="entry name" value="DIOXYGENASE, PUTATIVE (AFU_ORTHOLOGUE AFUA_6G00240)-RELATED"/>
    <property type="match status" value="1"/>
</dbReference>
<dbReference type="STRING" id="1448320.A0A319DAK4"/>
<protein>
    <submittedName>
        <fullName evidence="2">4-hydroxyphenylpyruvate dioxygenase</fullName>
    </submittedName>
</protein>
<gene>
    <name evidence="2" type="ORF">BO71DRAFT_379658</name>
</gene>
<evidence type="ECO:0000313" key="2">
    <source>
        <dbReference type="EMBL" id="PYH94400.1"/>
    </source>
</evidence>
<evidence type="ECO:0000259" key="1">
    <source>
        <dbReference type="Pfam" id="PF01261"/>
    </source>
</evidence>
<dbReference type="EMBL" id="KZ825872">
    <property type="protein sequence ID" value="PYH94400.1"/>
    <property type="molecule type" value="Genomic_DNA"/>
</dbReference>
<keyword evidence="2" id="KW-0670">Pyruvate</keyword>
<feature type="domain" description="Xylose isomerase-like TIM barrel" evidence="1">
    <location>
        <begin position="26"/>
        <end position="319"/>
    </location>
</feature>
<organism evidence="2 3">
    <name type="scientific">Aspergillus ellipticus CBS 707.79</name>
    <dbReference type="NCBI Taxonomy" id="1448320"/>
    <lineage>
        <taxon>Eukaryota</taxon>
        <taxon>Fungi</taxon>
        <taxon>Dikarya</taxon>
        <taxon>Ascomycota</taxon>
        <taxon>Pezizomycotina</taxon>
        <taxon>Eurotiomycetes</taxon>
        <taxon>Eurotiomycetidae</taxon>
        <taxon>Eurotiales</taxon>
        <taxon>Aspergillaceae</taxon>
        <taxon>Aspergillus</taxon>
        <taxon>Aspergillus subgen. Circumdati</taxon>
    </lineage>
</organism>
<evidence type="ECO:0000313" key="3">
    <source>
        <dbReference type="Proteomes" id="UP000247810"/>
    </source>
</evidence>
<dbReference type="OrthoDB" id="5360893at2759"/>
<dbReference type="InterPro" id="IPR013022">
    <property type="entry name" value="Xyl_isomerase-like_TIM-brl"/>
</dbReference>
<dbReference type="VEuPathDB" id="FungiDB:BO71DRAFT_379658"/>
<proteinExistence type="predicted"/>
<reference evidence="2 3" key="1">
    <citation type="submission" date="2018-02" db="EMBL/GenBank/DDBJ databases">
        <title>The genomes of Aspergillus section Nigri reveals drivers in fungal speciation.</title>
        <authorList>
            <consortium name="DOE Joint Genome Institute"/>
            <person name="Vesth T.C."/>
            <person name="Nybo J."/>
            <person name="Theobald S."/>
            <person name="Brandl J."/>
            <person name="Frisvad J.C."/>
            <person name="Nielsen K.F."/>
            <person name="Lyhne E.K."/>
            <person name="Kogle M.E."/>
            <person name="Kuo A."/>
            <person name="Riley R."/>
            <person name="Clum A."/>
            <person name="Nolan M."/>
            <person name="Lipzen A."/>
            <person name="Salamov A."/>
            <person name="Henrissat B."/>
            <person name="Wiebenga A."/>
            <person name="De vries R.P."/>
            <person name="Grigoriev I.V."/>
            <person name="Mortensen U.H."/>
            <person name="Andersen M.R."/>
            <person name="Baker S.E."/>
        </authorList>
    </citation>
    <scope>NUCLEOTIDE SEQUENCE [LARGE SCALE GENOMIC DNA]</scope>
    <source>
        <strain evidence="2 3">CBS 707.79</strain>
    </source>
</reference>
<dbReference type="SUPFAM" id="SSF51658">
    <property type="entry name" value="Xylose isomerase-like"/>
    <property type="match status" value="1"/>
</dbReference>
<keyword evidence="3" id="KW-1185">Reference proteome</keyword>
<dbReference type="InterPro" id="IPR050312">
    <property type="entry name" value="IolE/XylAMocC-like"/>
</dbReference>
<keyword evidence="2" id="KW-0223">Dioxygenase</keyword>
<dbReference type="AlphaFoldDB" id="A0A319DAK4"/>
<dbReference type="Pfam" id="PF01261">
    <property type="entry name" value="AP_endonuc_2"/>
    <property type="match status" value="1"/>
</dbReference>
<dbReference type="InterPro" id="IPR036237">
    <property type="entry name" value="Xyl_isomerase-like_sf"/>
</dbReference>
<keyword evidence="2" id="KW-0560">Oxidoreductase</keyword>
<dbReference type="PANTHER" id="PTHR12110">
    <property type="entry name" value="HYDROXYPYRUVATE ISOMERASE"/>
    <property type="match status" value="1"/>
</dbReference>
<name>A0A319DAK4_9EURO</name>